<dbReference type="InterPro" id="IPR036864">
    <property type="entry name" value="Zn2-C6_fun-type_DNA-bd_sf"/>
</dbReference>
<dbReference type="PROSITE" id="PS00463">
    <property type="entry name" value="ZN2_CY6_FUNGAL_1"/>
    <property type="match status" value="1"/>
</dbReference>
<dbReference type="Pfam" id="PF00172">
    <property type="entry name" value="Zn_clus"/>
    <property type="match status" value="1"/>
</dbReference>
<dbReference type="GeneID" id="63731277"/>
<dbReference type="PANTHER" id="PTHR47784:SF9">
    <property type="entry name" value="ZN(II)2CYS6 TRANSCRIPTION FACTOR (EUROFUNG)"/>
    <property type="match status" value="1"/>
</dbReference>
<dbReference type="Gene3D" id="4.10.240.10">
    <property type="entry name" value="Zn(2)-C6 fungal-type DNA-binding domain"/>
    <property type="match status" value="1"/>
</dbReference>
<evidence type="ECO:0000256" key="4">
    <source>
        <dbReference type="ARBA" id="ARBA00023242"/>
    </source>
</evidence>
<keyword evidence="4" id="KW-0539">Nucleus</keyword>
<keyword evidence="7" id="KW-1185">Reference proteome</keyword>
<keyword evidence="1" id="KW-0805">Transcription regulation</keyword>
<dbReference type="CDD" id="cd00067">
    <property type="entry name" value="GAL4"/>
    <property type="match status" value="1"/>
</dbReference>
<dbReference type="InterPro" id="IPR021858">
    <property type="entry name" value="Fun_TF"/>
</dbReference>
<gene>
    <name evidence="6" type="ORF">ASPVEDRAFT_65080</name>
</gene>
<feature type="domain" description="Zn(2)-C6 fungal-type" evidence="5">
    <location>
        <begin position="33"/>
        <end position="63"/>
    </location>
</feature>
<evidence type="ECO:0000256" key="1">
    <source>
        <dbReference type="ARBA" id="ARBA00023015"/>
    </source>
</evidence>
<evidence type="ECO:0000313" key="7">
    <source>
        <dbReference type="Proteomes" id="UP000184073"/>
    </source>
</evidence>
<dbReference type="SMART" id="SM00066">
    <property type="entry name" value="GAL4"/>
    <property type="match status" value="1"/>
</dbReference>
<dbReference type="GO" id="GO:0003677">
    <property type="term" value="F:DNA binding"/>
    <property type="evidence" value="ECO:0007669"/>
    <property type="project" value="UniProtKB-KW"/>
</dbReference>
<keyword evidence="2" id="KW-0238">DNA-binding</keyword>
<dbReference type="SUPFAM" id="SSF57701">
    <property type="entry name" value="Zn2/Cys6 DNA-binding domain"/>
    <property type="match status" value="1"/>
</dbReference>
<sequence>MEGQNTPFRVKLPSRPEQRAYHARRAHRKSREGCAKCKQRRVKCDETRPRCQKCERLGLDCTYEAILPAGCGKIKKRDNNDALIAQFLDRVPVISPDSTAQSLAIRAVALQVDKVLELKQVKFKECLSNLDTLRHFQDTITPTIISNSGREVMRGKMIRLALQSPYLMHSIIAVAVAHLRNVLPKSSTSLDKYSVLEAHHWQRAIRQYSTELQGPIGPENMDAMFSACLLMTVNSFTMEEYNPRKSFVFSPNPAESLNWLFLQSGLRHLLGRSKSWLRKSMWFDMFMESRDELFEDTRPGRVGLHPELADLCGITESSTEENNPYLWPLRMLSAIMRLEPSAKNFPRITTFMGRLLPPYYERLIAKDPPALIILSWWLVLMQKVNLWWVQNRARSECTAICMYLEDSCDPLVLQLLEFPAEACGYLLPHVQLELPLGRANDNDTSEKPSADWIPDKLSLSHTMTLRPGEVHKVRQYATPLGSRAEGSHSHEPPA</sequence>
<keyword evidence="3" id="KW-0804">Transcription</keyword>
<dbReference type="Pfam" id="PF11951">
    <property type="entry name" value="Fungal_trans_2"/>
    <property type="match status" value="1"/>
</dbReference>
<accession>A0A1L9PXR1</accession>
<dbReference type="InterPro" id="IPR053157">
    <property type="entry name" value="Sterol_Uptake_Regulator"/>
</dbReference>
<dbReference type="VEuPathDB" id="FungiDB:ASPVEDRAFT_65080"/>
<name>A0A1L9PXR1_ASPVE</name>
<dbReference type="OrthoDB" id="416217at2759"/>
<dbReference type="PROSITE" id="PS50048">
    <property type="entry name" value="ZN2_CY6_FUNGAL_2"/>
    <property type="match status" value="1"/>
</dbReference>
<dbReference type="GO" id="GO:0008270">
    <property type="term" value="F:zinc ion binding"/>
    <property type="evidence" value="ECO:0007669"/>
    <property type="project" value="InterPro"/>
</dbReference>
<dbReference type="InterPro" id="IPR001138">
    <property type="entry name" value="Zn2Cys6_DnaBD"/>
</dbReference>
<evidence type="ECO:0000313" key="6">
    <source>
        <dbReference type="EMBL" id="OJJ06324.1"/>
    </source>
</evidence>
<evidence type="ECO:0000256" key="2">
    <source>
        <dbReference type="ARBA" id="ARBA00023125"/>
    </source>
</evidence>
<organism evidence="6 7">
    <name type="scientific">Aspergillus versicolor CBS 583.65</name>
    <dbReference type="NCBI Taxonomy" id="1036611"/>
    <lineage>
        <taxon>Eukaryota</taxon>
        <taxon>Fungi</taxon>
        <taxon>Dikarya</taxon>
        <taxon>Ascomycota</taxon>
        <taxon>Pezizomycotina</taxon>
        <taxon>Eurotiomycetes</taxon>
        <taxon>Eurotiomycetidae</taxon>
        <taxon>Eurotiales</taxon>
        <taxon>Aspergillaceae</taxon>
        <taxon>Aspergillus</taxon>
        <taxon>Aspergillus subgen. Nidulantes</taxon>
    </lineage>
</organism>
<reference evidence="7" key="1">
    <citation type="journal article" date="2017" name="Genome Biol.">
        <title>Comparative genomics reveals high biological diversity and specific adaptations in the industrially and medically important fungal genus Aspergillus.</title>
        <authorList>
            <person name="de Vries R.P."/>
            <person name="Riley R."/>
            <person name="Wiebenga A."/>
            <person name="Aguilar-Osorio G."/>
            <person name="Amillis S."/>
            <person name="Uchima C.A."/>
            <person name="Anderluh G."/>
            <person name="Asadollahi M."/>
            <person name="Askin M."/>
            <person name="Barry K."/>
            <person name="Battaglia E."/>
            <person name="Bayram O."/>
            <person name="Benocci T."/>
            <person name="Braus-Stromeyer S.A."/>
            <person name="Caldana C."/>
            <person name="Canovas D."/>
            <person name="Cerqueira G.C."/>
            <person name="Chen F."/>
            <person name="Chen W."/>
            <person name="Choi C."/>
            <person name="Clum A."/>
            <person name="Dos Santos R.A."/>
            <person name="Damasio A.R."/>
            <person name="Diallinas G."/>
            <person name="Emri T."/>
            <person name="Fekete E."/>
            <person name="Flipphi M."/>
            <person name="Freyberg S."/>
            <person name="Gallo A."/>
            <person name="Gournas C."/>
            <person name="Habgood R."/>
            <person name="Hainaut M."/>
            <person name="Harispe M.L."/>
            <person name="Henrissat B."/>
            <person name="Hilden K.S."/>
            <person name="Hope R."/>
            <person name="Hossain A."/>
            <person name="Karabika E."/>
            <person name="Karaffa L."/>
            <person name="Karanyi Z."/>
            <person name="Krasevec N."/>
            <person name="Kuo A."/>
            <person name="Kusch H."/>
            <person name="LaButti K."/>
            <person name="Lagendijk E.L."/>
            <person name="Lapidus A."/>
            <person name="Levasseur A."/>
            <person name="Lindquist E."/>
            <person name="Lipzen A."/>
            <person name="Logrieco A.F."/>
            <person name="MacCabe A."/>
            <person name="Maekelae M.R."/>
            <person name="Malavazi I."/>
            <person name="Melin P."/>
            <person name="Meyer V."/>
            <person name="Mielnichuk N."/>
            <person name="Miskei M."/>
            <person name="Molnar A.P."/>
            <person name="Mule G."/>
            <person name="Ngan C.Y."/>
            <person name="Orejas M."/>
            <person name="Orosz E."/>
            <person name="Ouedraogo J.P."/>
            <person name="Overkamp K.M."/>
            <person name="Park H.-S."/>
            <person name="Perrone G."/>
            <person name="Piumi F."/>
            <person name="Punt P.J."/>
            <person name="Ram A.F."/>
            <person name="Ramon A."/>
            <person name="Rauscher S."/>
            <person name="Record E."/>
            <person name="Riano-Pachon D.M."/>
            <person name="Robert V."/>
            <person name="Roehrig J."/>
            <person name="Ruller R."/>
            <person name="Salamov A."/>
            <person name="Salih N.S."/>
            <person name="Samson R.A."/>
            <person name="Sandor E."/>
            <person name="Sanguinetti M."/>
            <person name="Schuetze T."/>
            <person name="Sepcic K."/>
            <person name="Shelest E."/>
            <person name="Sherlock G."/>
            <person name="Sophianopoulou V."/>
            <person name="Squina F.M."/>
            <person name="Sun H."/>
            <person name="Susca A."/>
            <person name="Todd R.B."/>
            <person name="Tsang A."/>
            <person name="Unkles S.E."/>
            <person name="van de Wiele N."/>
            <person name="van Rossen-Uffink D."/>
            <person name="Oliveira J.V."/>
            <person name="Vesth T.C."/>
            <person name="Visser J."/>
            <person name="Yu J.-H."/>
            <person name="Zhou M."/>
            <person name="Andersen M.R."/>
            <person name="Archer D.B."/>
            <person name="Baker S.E."/>
            <person name="Benoit I."/>
            <person name="Brakhage A.A."/>
            <person name="Braus G.H."/>
            <person name="Fischer R."/>
            <person name="Frisvad J.C."/>
            <person name="Goldman G.H."/>
            <person name="Houbraken J."/>
            <person name="Oakley B."/>
            <person name="Pocsi I."/>
            <person name="Scazzocchio C."/>
            <person name="Seiboth B."/>
            <person name="vanKuyk P.A."/>
            <person name="Wortman J."/>
            <person name="Dyer P.S."/>
            <person name="Grigoriev I.V."/>
        </authorList>
    </citation>
    <scope>NUCLEOTIDE SEQUENCE [LARGE SCALE GENOMIC DNA]</scope>
    <source>
        <strain evidence="7">CBS 583.65</strain>
    </source>
</reference>
<dbReference type="GO" id="GO:0001228">
    <property type="term" value="F:DNA-binding transcription activator activity, RNA polymerase II-specific"/>
    <property type="evidence" value="ECO:0007669"/>
    <property type="project" value="TreeGrafter"/>
</dbReference>
<evidence type="ECO:0000259" key="5">
    <source>
        <dbReference type="PROSITE" id="PS50048"/>
    </source>
</evidence>
<evidence type="ECO:0000256" key="3">
    <source>
        <dbReference type="ARBA" id="ARBA00023163"/>
    </source>
</evidence>
<dbReference type="Proteomes" id="UP000184073">
    <property type="component" value="Unassembled WGS sequence"/>
</dbReference>
<dbReference type="RefSeq" id="XP_040672086.1">
    <property type="nucleotide sequence ID" value="XM_040815766.1"/>
</dbReference>
<dbReference type="EMBL" id="KV878134">
    <property type="protein sequence ID" value="OJJ06324.1"/>
    <property type="molecule type" value="Genomic_DNA"/>
</dbReference>
<dbReference type="AlphaFoldDB" id="A0A1L9PXR1"/>
<proteinExistence type="predicted"/>
<dbReference type="STRING" id="1036611.A0A1L9PXR1"/>
<dbReference type="PANTHER" id="PTHR47784">
    <property type="entry name" value="STEROL UPTAKE CONTROL PROTEIN 2"/>
    <property type="match status" value="1"/>
</dbReference>
<protein>
    <recommendedName>
        <fullName evidence="5">Zn(2)-C6 fungal-type domain-containing protein</fullName>
    </recommendedName>
</protein>